<accession>A0A2G9UI10</accession>
<name>A0A2G9UI10_TELCI</name>
<reference evidence="2 3" key="1">
    <citation type="submission" date="2015-09" db="EMBL/GenBank/DDBJ databases">
        <title>Draft genome of the parasitic nematode Teladorsagia circumcincta isolate WARC Sus (inbred).</title>
        <authorList>
            <person name="Mitreva M."/>
        </authorList>
    </citation>
    <scope>NUCLEOTIDE SEQUENCE [LARGE SCALE GENOMIC DNA]</scope>
    <source>
        <strain evidence="2 3">S</strain>
    </source>
</reference>
<proteinExistence type="predicted"/>
<evidence type="ECO:0000313" key="2">
    <source>
        <dbReference type="EMBL" id="PIO69888.1"/>
    </source>
</evidence>
<keyword evidence="1" id="KW-0472">Membrane</keyword>
<sequence>MLNEAAIADSMAMVVGRVLALLVVAAVAALHVVQDLVLLAAKVAVLRLAEVAVVVLALEVGADQRHQMERKNHRSVLALILVVREAEAVQEVVEEKWHSMCCFEFAV</sequence>
<protein>
    <submittedName>
        <fullName evidence="2">Uncharacterized protein</fullName>
    </submittedName>
</protein>
<evidence type="ECO:0000313" key="3">
    <source>
        <dbReference type="Proteomes" id="UP000230423"/>
    </source>
</evidence>
<keyword evidence="3" id="KW-1185">Reference proteome</keyword>
<keyword evidence="1" id="KW-0812">Transmembrane</keyword>
<feature type="transmembrane region" description="Helical" evidence="1">
    <location>
        <begin position="12"/>
        <end position="33"/>
    </location>
</feature>
<evidence type="ECO:0000256" key="1">
    <source>
        <dbReference type="SAM" id="Phobius"/>
    </source>
</evidence>
<dbReference type="AlphaFoldDB" id="A0A2G9UI10"/>
<organism evidence="2 3">
    <name type="scientific">Teladorsagia circumcincta</name>
    <name type="common">Brown stomach worm</name>
    <name type="synonym">Ostertagia circumcincta</name>
    <dbReference type="NCBI Taxonomy" id="45464"/>
    <lineage>
        <taxon>Eukaryota</taxon>
        <taxon>Metazoa</taxon>
        <taxon>Ecdysozoa</taxon>
        <taxon>Nematoda</taxon>
        <taxon>Chromadorea</taxon>
        <taxon>Rhabditida</taxon>
        <taxon>Rhabditina</taxon>
        <taxon>Rhabditomorpha</taxon>
        <taxon>Strongyloidea</taxon>
        <taxon>Trichostrongylidae</taxon>
        <taxon>Teladorsagia</taxon>
    </lineage>
</organism>
<keyword evidence="1" id="KW-1133">Transmembrane helix</keyword>
<dbReference type="Proteomes" id="UP000230423">
    <property type="component" value="Unassembled WGS sequence"/>
</dbReference>
<dbReference type="EMBL" id="KZ346480">
    <property type="protein sequence ID" value="PIO69888.1"/>
    <property type="molecule type" value="Genomic_DNA"/>
</dbReference>
<feature type="transmembrane region" description="Helical" evidence="1">
    <location>
        <begin position="39"/>
        <end position="62"/>
    </location>
</feature>
<gene>
    <name evidence="2" type="ORF">TELCIR_08278</name>
</gene>